<accession>A0ABX7NIV5</accession>
<sequence>MKRSLVVMAAFLGLSLLGCGGPVAEPEAAPEAAPASGEESTVSQFATCTALCTSGGSVSCSGTTCSSTNYQGVTCDGTFKPCPSSCSGYPACDSLAGALCSVEGAEQYCCSSGGGTNLLTCGRNSFSSRLRWLY</sequence>
<gene>
    <name evidence="2" type="ORF">JY651_25880</name>
</gene>
<dbReference type="EMBL" id="CP071090">
    <property type="protein sequence ID" value="QSQ18792.1"/>
    <property type="molecule type" value="Genomic_DNA"/>
</dbReference>
<evidence type="ECO:0000313" key="2">
    <source>
        <dbReference type="EMBL" id="QSQ18792.1"/>
    </source>
</evidence>
<organism evidence="2 3">
    <name type="scientific">Pyxidicoccus parkwayensis</name>
    <dbReference type="NCBI Taxonomy" id="2813578"/>
    <lineage>
        <taxon>Bacteria</taxon>
        <taxon>Pseudomonadati</taxon>
        <taxon>Myxococcota</taxon>
        <taxon>Myxococcia</taxon>
        <taxon>Myxococcales</taxon>
        <taxon>Cystobacterineae</taxon>
        <taxon>Myxococcaceae</taxon>
        <taxon>Pyxidicoccus</taxon>
    </lineage>
</organism>
<proteinExistence type="predicted"/>
<feature type="chain" id="PRO_5045855669" description="Lipoprotein" evidence="1">
    <location>
        <begin position="25"/>
        <end position="134"/>
    </location>
</feature>
<reference evidence="2 3" key="1">
    <citation type="submission" date="2021-02" db="EMBL/GenBank/DDBJ databases">
        <title>De Novo genome assembly of isolated myxobacteria.</title>
        <authorList>
            <person name="Stevens D.C."/>
        </authorList>
    </citation>
    <scope>NUCLEOTIDE SEQUENCE [LARGE SCALE GENOMIC DNA]</scope>
    <source>
        <strain evidence="3">SCPEA02</strain>
    </source>
</reference>
<name>A0ABX7NIV5_9BACT</name>
<evidence type="ECO:0000256" key="1">
    <source>
        <dbReference type="SAM" id="SignalP"/>
    </source>
</evidence>
<evidence type="ECO:0008006" key="4">
    <source>
        <dbReference type="Google" id="ProtNLM"/>
    </source>
</evidence>
<dbReference type="Proteomes" id="UP000662747">
    <property type="component" value="Chromosome"/>
</dbReference>
<feature type="signal peptide" evidence="1">
    <location>
        <begin position="1"/>
        <end position="24"/>
    </location>
</feature>
<dbReference type="PROSITE" id="PS51257">
    <property type="entry name" value="PROKAR_LIPOPROTEIN"/>
    <property type="match status" value="1"/>
</dbReference>
<protein>
    <recommendedName>
        <fullName evidence="4">Lipoprotein</fullName>
    </recommendedName>
</protein>
<evidence type="ECO:0000313" key="3">
    <source>
        <dbReference type="Proteomes" id="UP000662747"/>
    </source>
</evidence>
<keyword evidence="1" id="KW-0732">Signal</keyword>
<dbReference type="RefSeq" id="WP_206720380.1">
    <property type="nucleotide sequence ID" value="NZ_CP071090.1"/>
</dbReference>
<keyword evidence="3" id="KW-1185">Reference proteome</keyword>